<evidence type="ECO:0000256" key="9">
    <source>
        <dbReference type="ARBA" id="ARBA00022777"/>
    </source>
</evidence>
<keyword evidence="11 14" id="KW-1133">Transmembrane helix</keyword>
<dbReference type="PRINTS" id="PR00344">
    <property type="entry name" value="BCTRLSENSOR"/>
</dbReference>
<evidence type="ECO:0000256" key="12">
    <source>
        <dbReference type="ARBA" id="ARBA00023012"/>
    </source>
</evidence>
<dbReference type="AlphaFoldDB" id="A0A328WRM3"/>
<organism evidence="17 18">
    <name type="scientific">Flavobacterium lacus</name>
    <dbReference type="NCBI Taxonomy" id="1353778"/>
    <lineage>
        <taxon>Bacteria</taxon>
        <taxon>Pseudomonadati</taxon>
        <taxon>Bacteroidota</taxon>
        <taxon>Flavobacteriia</taxon>
        <taxon>Flavobacteriales</taxon>
        <taxon>Flavobacteriaceae</taxon>
        <taxon>Flavobacterium</taxon>
    </lineage>
</organism>
<dbReference type="SUPFAM" id="SSF55874">
    <property type="entry name" value="ATPase domain of HSP90 chaperone/DNA topoisomerase II/histidine kinase"/>
    <property type="match status" value="1"/>
</dbReference>
<dbReference type="SUPFAM" id="SSF47384">
    <property type="entry name" value="Homodimeric domain of signal transducing histidine kinase"/>
    <property type="match status" value="1"/>
</dbReference>
<dbReference type="Gene3D" id="1.10.287.130">
    <property type="match status" value="1"/>
</dbReference>
<keyword evidence="5" id="KW-0597">Phosphoprotein</keyword>
<protein>
    <recommendedName>
        <fullName evidence="3">histidine kinase</fullName>
        <ecNumber evidence="3">2.7.13.3</ecNumber>
    </recommendedName>
</protein>
<comment type="subcellular location">
    <subcellularLocation>
        <location evidence="2">Cell membrane</location>
        <topology evidence="2">Multi-pass membrane protein</topology>
    </subcellularLocation>
</comment>
<dbReference type="EMBL" id="QLSV01000012">
    <property type="protein sequence ID" value="RAR47077.1"/>
    <property type="molecule type" value="Genomic_DNA"/>
</dbReference>
<dbReference type="GO" id="GO:0000155">
    <property type="term" value="F:phosphorelay sensor kinase activity"/>
    <property type="evidence" value="ECO:0007669"/>
    <property type="project" value="InterPro"/>
</dbReference>
<dbReference type="EC" id="2.7.13.3" evidence="3"/>
<dbReference type="InterPro" id="IPR005467">
    <property type="entry name" value="His_kinase_dom"/>
</dbReference>
<feature type="domain" description="Histidine kinase" evidence="15">
    <location>
        <begin position="239"/>
        <end position="456"/>
    </location>
</feature>
<feature type="domain" description="HAMP" evidence="16">
    <location>
        <begin position="178"/>
        <end position="231"/>
    </location>
</feature>
<keyword evidence="4" id="KW-1003">Cell membrane</keyword>
<evidence type="ECO:0000256" key="1">
    <source>
        <dbReference type="ARBA" id="ARBA00000085"/>
    </source>
</evidence>
<dbReference type="SUPFAM" id="SSF158472">
    <property type="entry name" value="HAMP domain-like"/>
    <property type="match status" value="1"/>
</dbReference>
<reference evidence="17 18" key="1">
    <citation type="submission" date="2018-06" db="EMBL/GenBank/DDBJ databases">
        <title>Genomic Encyclopedia of Type Strains, Phase III (KMG-III): the genomes of soil and plant-associated and newly described type strains.</title>
        <authorList>
            <person name="Whitman W."/>
        </authorList>
    </citation>
    <scope>NUCLEOTIDE SEQUENCE [LARGE SCALE GENOMIC DNA]</scope>
    <source>
        <strain evidence="17 18">CGMCC 1.12504</strain>
    </source>
</reference>
<dbReference type="PROSITE" id="PS50885">
    <property type="entry name" value="HAMP"/>
    <property type="match status" value="1"/>
</dbReference>
<dbReference type="InterPro" id="IPR003594">
    <property type="entry name" value="HATPase_dom"/>
</dbReference>
<dbReference type="Gene3D" id="6.10.340.10">
    <property type="match status" value="1"/>
</dbReference>
<accession>A0A328WRM3</accession>
<evidence type="ECO:0000256" key="14">
    <source>
        <dbReference type="SAM" id="Phobius"/>
    </source>
</evidence>
<keyword evidence="9 17" id="KW-0418">Kinase</keyword>
<comment type="caution">
    <text evidence="17">The sequence shown here is derived from an EMBL/GenBank/DDBJ whole genome shotgun (WGS) entry which is preliminary data.</text>
</comment>
<proteinExistence type="predicted"/>
<dbReference type="Pfam" id="PF00512">
    <property type="entry name" value="HisKA"/>
    <property type="match status" value="1"/>
</dbReference>
<keyword evidence="8" id="KW-0547">Nucleotide-binding</keyword>
<evidence type="ECO:0000313" key="17">
    <source>
        <dbReference type="EMBL" id="RAR47077.1"/>
    </source>
</evidence>
<dbReference type="InterPro" id="IPR003660">
    <property type="entry name" value="HAMP_dom"/>
</dbReference>
<dbReference type="CDD" id="cd00082">
    <property type="entry name" value="HisKA"/>
    <property type="match status" value="1"/>
</dbReference>
<dbReference type="Pfam" id="PF02518">
    <property type="entry name" value="HATPase_c"/>
    <property type="match status" value="1"/>
</dbReference>
<dbReference type="GO" id="GO:0005886">
    <property type="term" value="C:plasma membrane"/>
    <property type="evidence" value="ECO:0007669"/>
    <property type="project" value="UniProtKB-SubCell"/>
</dbReference>
<feature type="transmembrane region" description="Helical" evidence="14">
    <location>
        <begin position="158"/>
        <end position="176"/>
    </location>
</feature>
<feature type="transmembrane region" description="Helical" evidence="14">
    <location>
        <begin position="7"/>
        <end position="30"/>
    </location>
</feature>
<name>A0A328WRM3_9FLAO</name>
<keyword evidence="18" id="KW-1185">Reference proteome</keyword>
<evidence type="ECO:0000259" key="15">
    <source>
        <dbReference type="PROSITE" id="PS50109"/>
    </source>
</evidence>
<dbReference type="OrthoDB" id="594725at2"/>
<dbReference type="Gene3D" id="3.30.565.10">
    <property type="entry name" value="Histidine kinase-like ATPase, C-terminal domain"/>
    <property type="match status" value="1"/>
</dbReference>
<dbReference type="RefSeq" id="WP_112086776.1">
    <property type="nucleotide sequence ID" value="NZ_QLSV01000012.1"/>
</dbReference>
<dbReference type="Pfam" id="PF00672">
    <property type="entry name" value="HAMP"/>
    <property type="match status" value="1"/>
</dbReference>
<evidence type="ECO:0000256" key="5">
    <source>
        <dbReference type="ARBA" id="ARBA00022553"/>
    </source>
</evidence>
<dbReference type="InterPro" id="IPR003661">
    <property type="entry name" value="HisK_dim/P_dom"/>
</dbReference>
<keyword evidence="6" id="KW-0808">Transferase</keyword>
<evidence type="ECO:0000256" key="10">
    <source>
        <dbReference type="ARBA" id="ARBA00022840"/>
    </source>
</evidence>
<evidence type="ECO:0000313" key="18">
    <source>
        <dbReference type="Proteomes" id="UP000249518"/>
    </source>
</evidence>
<dbReference type="InterPro" id="IPR036890">
    <property type="entry name" value="HATPase_C_sf"/>
</dbReference>
<dbReference type="SMART" id="SM00388">
    <property type="entry name" value="HisKA"/>
    <property type="match status" value="1"/>
</dbReference>
<dbReference type="SMART" id="SM00387">
    <property type="entry name" value="HATPase_c"/>
    <property type="match status" value="1"/>
</dbReference>
<dbReference type="InterPro" id="IPR004358">
    <property type="entry name" value="Sig_transdc_His_kin-like_C"/>
</dbReference>
<keyword evidence="7 14" id="KW-0812">Transmembrane</keyword>
<evidence type="ECO:0000256" key="7">
    <source>
        <dbReference type="ARBA" id="ARBA00022692"/>
    </source>
</evidence>
<dbReference type="InterPro" id="IPR036097">
    <property type="entry name" value="HisK_dim/P_sf"/>
</dbReference>
<dbReference type="PROSITE" id="PS50109">
    <property type="entry name" value="HIS_KIN"/>
    <property type="match status" value="1"/>
</dbReference>
<dbReference type="InterPro" id="IPR050398">
    <property type="entry name" value="HssS/ArlS-like"/>
</dbReference>
<dbReference type="PANTHER" id="PTHR45528:SF1">
    <property type="entry name" value="SENSOR HISTIDINE KINASE CPXA"/>
    <property type="match status" value="1"/>
</dbReference>
<dbReference type="SMART" id="SM00304">
    <property type="entry name" value="HAMP"/>
    <property type="match status" value="1"/>
</dbReference>
<evidence type="ECO:0000259" key="16">
    <source>
        <dbReference type="PROSITE" id="PS50885"/>
    </source>
</evidence>
<sequence>MKTQTKITLLFLIPFLIVLSLFSGFVYYSFLNYSHNDFFRLLELRAITAGKIELDDNTTTNSKEIKELRDQFFERLPQEKDYFFPLDKAESYHDESKLLGLPFSFFESVIKNGKADFRKNNTFYKGIIYYSKKGRYIVVASAENYYELHHSAYLKRTLFFSILAAFIISAVTSFYFSKYIFKPLQKITERVNQISSENLHLRLDETNKNDELNELAMTFNTMLDRIETSFETQNNFISNASHELRTPLTAIIGEADVILSKDRSHEDYKEAIQIMLVEAEKLEGKTRALLFLAQTGFNGKTQKFEKIRIDQVLMDVKETLERINQKNKIHLDMSLLPENYDMIKVNGNEQLLHLAFSNIISNGCKYSDNQTVNVALGASNNSVFIVIKDLGIGIPESELKFIYDPFFRASNTKNYEGYGIGLPLTRNIIRMHRGEIDVKSIQNQGTTVQINIPMYKI</sequence>
<comment type="catalytic activity">
    <reaction evidence="1">
        <text>ATP + protein L-histidine = ADP + protein N-phospho-L-histidine.</text>
        <dbReference type="EC" id="2.7.13.3"/>
    </reaction>
</comment>
<dbReference type="PANTHER" id="PTHR45528">
    <property type="entry name" value="SENSOR HISTIDINE KINASE CPXA"/>
    <property type="match status" value="1"/>
</dbReference>
<keyword evidence="12" id="KW-0902">Two-component regulatory system</keyword>
<gene>
    <name evidence="17" type="ORF">B0I10_11293</name>
</gene>
<evidence type="ECO:0000256" key="6">
    <source>
        <dbReference type="ARBA" id="ARBA00022679"/>
    </source>
</evidence>
<evidence type="ECO:0000256" key="3">
    <source>
        <dbReference type="ARBA" id="ARBA00012438"/>
    </source>
</evidence>
<keyword evidence="10" id="KW-0067">ATP-binding</keyword>
<dbReference type="Proteomes" id="UP000249518">
    <property type="component" value="Unassembled WGS sequence"/>
</dbReference>
<evidence type="ECO:0000256" key="13">
    <source>
        <dbReference type="ARBA" id="ARBA00023136"/>
    </source>
</evidence>
<dbReference type="GO" id="GO:0005524">
    <property type="term" value="F:ATP binding"/>
    <property type="evidence" value="ECO:0007669"/>
    <property type="project" value="UniProtKB-KW"/>
</dbReference>
<dbReference type="CDD" id="cd06225">
    <property type="entry name" value="HAMP"/>
    <property type="match status" value="1"/>
</dbReference>
<evidence type="ECO:0000256" key="11">
    <source>
        <dbReference type="ARBA" id="ARBA00022989"/>
    </source>
</evidence>
<keyword evidence="13 14" id="KW-0472">Membrane</keyword>
<evidence type="ECO:0000256" key="8">
    <source>
        <dbReference type="ARBA" id="ARBA00022741"/>
    </source>
</evidence>
<evidence type="ECO:0000256" key="2">
    <source>
        <dbReference type="ARBA" id="ARBA00004651"/>
    </source>
</evidence>
<evidence type="ECO:0000256" key="4">
    <source>
        <dbReference type="ARBA" id="ARBA00022475"/>
    </source>
</evidence>